<feature type="chain" id="PRO_5041430138" evidence="3">
    <location>
        <begin position="26"/>
        <end position="470"/>
    </location>
</feature>
<sequence>MPGVWSCSPCVVLLLSAVLGRETRATHVGKRHKDLLHRVDKAQAQSACGMEGYYNCGVSAGGGCCPEGDQGYICGADNCTPPAGVSSVLTSCPASYYLCPASFNYGCFRTPSAPTALPTTSDANAVPKFIPTSVEKVPATSSPSSNGGGGGGLTKAQLGGIIGGAIVLLLVVLAAAFIVIRRLNRVADVVETAKTSSSGDQTKSSRPDRPNMAQYGQPSPSEIDGMGYDPLMMCTPGDSTVGTPYTPGMHGRNRSDSDYSQPAATPYHVSGTPSDAAARHPSMDSNPSGVGYFDIPARVHNMPGRVSLRSAQQRHNRQWSDASELSNGSGSDAPPHGVGSPLIPAELDVAGGFIPELPSADYIISPEADGGGRQRRSGSGTAVGSPRPSLSSARRHSSSSAAAAATAGAGLPSPAMTAGSHQPLDPVSESSEVMHGYYGPRHGQVGQTAARLDIDHDITSPVVGRFREGR</sequence>
<feature type="compositionally biased region" description="Polar residues" evidence="1">
    <location>
        <begin position="318"/>
        <end position="330"/>
    </location>
</feature>
<dbReference type="Proteomes" id="UP001174691">
    <property type="component" value="Unassembled WGS sequence"/>
</dbReference>
<name>A0AA38SDZ9_9PEZI</name>
<keyword evidence="5" id="KW-1185">Reference proteome</keyword>
<feature type="transmembrane region" description="Helical" evidence="2">
    <location>
        <begin position="158"/>
        <end position="180"/>
    </location>
</feature>
<protein>
    <submittedName>
        <fullName evidence="4">Uncharacterized protein</fullName>
    </submittedName>
</protein>
<feature type="region of interest" description="Disordered" evidence="1">
    <location>
        <begin position="308"/>
        <end position="344"/>
    </location>
</feature>
<comment type="caution">
    <text evidence="4">The sequence shown here is derived from an EMBL/GenBank/DDBJ whole genome shotgun (WGS) entry which is preliminary data.</text>
</comment>
<organism evidence="4 5">
    <name type="scientific">Coniochaeta hoffmannii</name>
    <dbReference type="NCBI Taxonomy" id="91930"/>
    <lineage>
        <taxon>Eukaryota</taxon>
        <taxon>Fungi</taxon>
        <taxon>Dikarya</taxon>
        <taxon>Ascomycota</taxon>
        <taxon>Pezizomycotina</taxon>
        <taxon>Sordariomycetes</taxon>
        <taxon>Sordariomycetidae</taxon>
        <taxon>Coniochaetales</taxon>
        <taxon>Coniochaetaceae</taxon>
        <taxon>Coniochaeta</taxon>
    </lineage>
</organism>
<evidence type="ECO:0000256" key="1">
    <source>
        <dbReference type="SAM" id="MobiDB-lite"/>
    </source>
</evidence>
<evidence type="ECO:0000313" key="5">
    <source>
        <dbReference type="Proteomes" id="UP001174691"/>
    </source>
</evidence>
<evidence type="ECO:0000256" key="2">
    <source>
        <dbReference type="SAM" id="Phobius"/>
    </source>
</evidence>
<keyword evidence="2" id="KW-0812">Transmembrane</keyword>
<feature type="compositionally biased region" description="Polar residues" evidence="1">
    <location>
        <begin position="193"/>
        <end position="202"/>
    </location>
</feature>
<dbReference type="EMBL" id="JANBVN010000005">
    <property type="protein sequence ID" value="KAJ9165204.1"/>
    <property type="molecule type" value="Genomic_DNA"/>
</dbReference>
<accession>A0AA38SDZ9</accession>
<gene>
    <name evidence="4" type="ORF">NKR19_g629</name>
</gene>
<evidence type="ECO:0000256" key="3">
    <source>
        <dbReference type="SAM" id="SignalP"/>
    </source>
</evidence>
<keyword evidence="2" id="KW-1133">Transmembrane helix</keyword>
<keyword evidence="3" id="KW-0732">Signal</keyword>
<reference evidence="4" key="1">
    <citation type="submission" date="2022-07" db="EMBL/GenBank/DDBJ databases">
        <title>Fungi with potential for degradation of polypropylene.</title>
        <authorList>
            <person name="Gostincar C."/>
        </authorList>
    </citation>
    <scope>NUCLEOTIDE SEQUENCE</scope>
    <source>
        <strain evidence="4">EXF-13287</strain>
    </source>
</reference>
<feature type="region of interest" description="Disordered" evidence="1">
    <location>
        <begin position="364"/>
        <end position="453"/>
    </location>
</feature>
<evidence type="ECO:0000313" key="4">
    <source>
        <dbReference type="EMBL" id="KAJ9165204.1"/>
    </source>
</evidence>
<feature type="compositionally biased region" description="Low complexity" evidence="1">
    <location>
        <begin position="377"/>
        <end position="415"/>
    </location>
</feature>
<proteinExistence type="predicted"/>
<dbReference type="AlphaFoldDB" id="A0AA38SDZ9"/>
<feature type="signal peptide" evidence="3">
    <location>
        <begin position="1"/>
        <end position="25"/>
    </location>
</feature>
<feature type="region of interest" description="Disordered" evidence="1">
    <location>
        <begin position="191"/>
        <end position="291"/>
    </location>
</feature>
<keyword evidence="2" id="KW-0472">Membrane</keyword>